<keyword evidence="2" id="KW-0472">Membrane</keyword>
<dbReference type="Pfam" id="PF04023">
    <property type="entry name" value="FeoA"/>
    <property type="match status" value="1"/>
</dbReference>
<dbReference type="SUPFAM" id="SSF47979">
    <property type="entry name" value="Iron-dependent repressor protein, dimerization domain"/>
    <property type="match status" value="1"/>
</dbReference>
<dbReference type="SMART" id="SM00529">
    <property type="entry name" value="HTH_DTXR"/>
    <property type="match status" value="1"/>
</dbReference>
<dbReference type="Gene3D" id="2.30.30.90">
    <property type="match status" value="1"/>
</dbReference>
<accession>A0A2Z4G7Z9</accession>
<evidence type="ECO:0000256" key="1">
    <source>
        <dbReference type="ARBA" id="ARBA00023004"/>
    </source>
</evidence>
<dbReference type="Pfam" id="PF02742">
    <property type="entry name" value="Fe_dep_repr_C"/>
    <property type="match status" value="1"/>
</dbReference>
<evidence type="ECO:0000259" key="3">
    <source>
        <dbReference type="SMART" id="SM00899"/>
    </source>
</evidence>
<dbReference type="InterPro" id="IPR036388">
    <property type="entry name" value="WH-like_DNA-bd_sf"/>
</dbReference>
<sequence>MEKLNLDNIKIRTERKIMAYNPVISLLIFFALTLILFFFFRPNKGWFWLIRNNSKSNEKVVIEDILKFLYHSEDADKSVSVIDITRTLKEREDFVIAAIDKMHGYDLISLEGDNVYLTKSGSDYALRIVRAHRLWEKFLAEKTGFNEAEWHWRAEAKEHELSHDDTDILAARLGNPQFDPHGDPIPTRTGKIANIQGTALSELPLMTIGRIVHIKDKPDIIYRQILAENIHIGSHIRVVDKSRERIVFHSDGESFTLAPIVAGNITVSILKKDVIYEENIARLSMLEEDESAKIIGIAKDMRGDSRRRLLDLGFVKGADVKIDLINPLKDPKAFLIKGTSIALRDNQASKILIKRDENHGS</sequence>
<dbReference type="SUPFAM" id="SSF50037">
    <property type="entry name" value="C-terminal domain of transcriptional repressors"/>
    <property type="match status" value="1"/>
</dbReference>
<dbReference type="InterPro" id="IPR007167">
    <property type="entry name" value="Fe-transptr_FeoA-like"/>
</dbReference>
<feature type="transmembrane region" description="Helical" evidence="2">
    <location>
        <begin position="20"/>
        <end position="40"/>
    </location>
</feature>
<protein>
    <recommendedName>
        <fullName evidence="3">Ferrous iron transporter FeoA-like domain-containing protein</fullName>
    </recommendedName>
</protein>
<name>A0A2Z4G7Z9_9BACT</name>
<dbReference type="GO" id="GO:0046983">
    <property type="term" value="F:protein dimerization activity"/>
    <property type="evidence" value="ECO:0007669"/>
    <property type="project" value="InterPro"/>
</dbReference>
<dbReference type="InterPro" id="IPR022689">
    <property type="entry name" value="Iron_dep_repressor"/>
</dbReference>
<dbReference type="Proteomes" id="UP000249873">
    <property type="component" value="Chromosome"/>
</dbReference>
<dbReference type="GO" id="GO:0003700">
    <property type="term" value="F:DNA-binding transcription factor activity"/>
    <property type="evidence" value="ECO:0007669"/>
    <property type="project" value="InterPro"/>
</dbReference>
<gene>
    <name evidence="4" type="ORF">DJ013_02930</name>
</gene>
<dbReference type="OrthoDB" id="9791355at2"/>
<proteinExistence type="predicted"/>
<evidence type="ECO:0000256" key="2">
    <source>
        <dbReference type="SAM" id="Phobius"/>
    </source>
</evidence>
<dbReference type="AlphaFoldDB" id="A0A2Z4G7Z9"/>
<keyword evidence="5" id="KW-1185">Reference proteome</keyword>
<dbReference type="InterPro" id="IPR008988">
    <property type="entry name" value="Transcriptional_repressor_C"/>
</dbReference>
<dbReference type="EMBL" id="CP029480">
    <property type="protein sequence ID" value="AWV97183.1"/>
    <property type="molecule type" value="Genomic_DNA"/>
</dbReference>
<dbReference type="PANTHER" id="PTHR33238">
    <property type="entry name" value="IRON (METAL) DEPENDENT REPRESSOR, DTXR FAMILY"/>
    <property type="match status" value="1"/>
</dbReference>
<organism evidence="4 5">
    <name type="scientific">Arcticibacterium luteifluviistationis</name>
    <dbReference type="NCBI Taxonomy" id="1784714"/>
    <lineage>
        <taxon>Bacteria</taxon>
        <taxon>Pseudomonadati</taxon>
        <taxon>Bacteroidota</taxon>
        <taxon>Cytophagia</taxon>
        <taxon>Cytophagales</taxon>
        <taxon>Leadbetterellaceae</taxon>
        <taxon>Arcticibacterium</taxon>
    </lineage>
</organism>
<keyword evidence="1" id="KW-0408">Iron</keyword>
<dbReference type="InterPro" id="IPR001367">
    <property type="entry name" value="Fe_dep_repressor"/>
</dbReference>
<dbReference type="SMART" id="SM00899">
    <property type="entry name" value="FeoA"/>
    <property type="match status" value="2"/>
</dbReference>
<dbReference type="InterPro" id="IPR036421">
    <property type="entry name" value="Fe_dep_repressor_sf"/>
</dbReference>
<dbReference type="Gene3D" id="1.10.10.10">
    <property type="entry name" value="Winged helix-like DNA-binding domain superfamily/Winged helix DNA-binding domain"/>
    <property type="match status" value="1"/>
</dbReference>
<evidence type="ECO:0000313" key="4">
    <source>
        <dbReference type="EMBL" id="AWV97183.1"/>
    </source>
</evidence>
<keyword evidence="2" id="KW-0812">Transmembrane</keyword>
<dbReference type="InterPro" id="IPR038157">
    <property type="entry name" value="FeoA_core_dom"/>
</dbReference>
<keyword evidence="2" id="KW-1133">Transmembrane helix</keyword>
<dbReference type="InterPro" id="IPR050536">
    <property type="entry name" value="DtxR_MntR_Metal-Reg"/>
</dbReference>
<dbReference type="GO" id="GO:0046914">
    <property type="term" value="F:transition metal ion binding"/>
    <property type="evidence" value="ECO:0007669"/>
    <property type="project" value="InterPro"/>
</dbReference>
<feature type="domain" description="Ferrous iron transporter FeoA-like" evidence="3">
    <location>
        <begin position="198"/>
        <end position="269"/>
    </location>
</feature>
<dbReference type="PANTHER" id="PTHR33238:SF7">
    <property type="entry name" value="IRON-DEPENDENT TRANSCRIPTIONAL REGULATOR"/>
    <property type="match status" value="1"/>
</dbReference>
<feature type="domain" description="Ferrous iron transporter FeoA-like" evidence="3">
    <location>
        <begin position="281"/>
        <end position="355"/>
    </location>
</feature>
<evidence type="ECO:0000313" key="5">
    <source>
        <dbReference type="Proteomes" id="UP000249873"/>
    </source>
</evidence>
<reference evidence="4 5" key="1">
    <citation type="submission" date="2018-05" db="EMBL/GenBank/DDBJ databases">
        <title>Complete genome sequence of Arcticibacterium luteifluviistationis SM1504T, a cytophagaceae bacterium isolated from Arctic surface seawater.</title>
        <authorList>
            <person name="Li Y."/>
            <person name="Qin Q.-L."/>
        </authorList>
    </citation>
    <scope>NUCLEOTIDE SEQUENCE [LARGE SCALE GENOMIC DNA]</scope>
    <source>
        <strain evidence="4 5">SM1504</strain>
    </source>
</reference>
<dbReference type="KEGG" id="als:DJ013_02930"/>